<dbReference type="PANTHER" id="PTHR38773:SF1">
    <property type="entry name" value="PROTEIN SPRT"/>
    <property type="match status" value="1"/>
</dbReference>
<dbReference type="PANTHER" id="PTHR38773">
    <property type="entry name" value="PROTEIN SPRT"/>
    <property type="match status" value="1"/>
</dbReference>
<name>A0A1V3NCW2_9GAMM</name>
<gene>
    <name evidence="2" type="ORF">B1C78_13220</name>
</gene>
<proteinExistence type="predicted"/>
<evidence type="ECO:0000259" key="1">
    <source>
        <dbReference type="SMART" id="SM00731"/>
    </source>
</evidence>
<dbReference type="Proteomes" id="UP000189462">
    <property type="component" value="Unassembled WGS sequence"/>
</dbReference>
<dbReference type="Pfam" id="PF10263">
    <property type="entry name" value="SprT-like"/>
    <property type="match status" value="1"/>
</dbReference>
<accession>A0A1V3NCW2</accession>
<dbReference type="OrthoDB" id="267364at2"/>
<organism evidence="2 3">
    <name type="scientific">Thioalkalivibrio denitrificans</name>
    <dbReference type="NCBI Taxonomy" id="108003"/>
    <lineage>
        <taxon>Bacteria</taxon>
        <taxon>Pseudomonadati</taxon>
        <taxon>Pseudomonadota</taxon>
        <taxon>Gammaproteobacteria</taxon>
        <taxon>Chromatiales</taxon>
        <taxon>Ectothiorhodospiraceae</taxon>
        <taxon>Thioalkalivibrio</taxon>
    </lineage>
</organism>
<dbReference type="AlphaFoldDB" id="A0A1V3NCW2"/>
<protein>
    <recommendedName>
        <fullName evidence="1">SprT-like domain-containing protein</fullName>
    </recommendedName>
</protein>
<dbReference type="InterPro" id="IPR006640">
    <property type="entry name" value="SprT-like_domain"/>
</dbReference>
<dbReference type="SMART" id="SM00731">
    <property type="entry name" value="SprT"/>
    <property type="match status" value="1"/>
</dbReference>
<sequence>MPAKSRYKPVPSNRNTAYTLDAETRLEVVTLIGDFYETAARHFGFCPEVPEVRFDLRGRTAGQWRVQRGVERLRFNELLFAATPEAHIPDTVAHEVAHSAVYRCYGPKKVRPHGREWQRVMALFGVEPRVTHRTCPETLARVLDQHLYRCACRSHALGPRQHRHVRKGQRHYLCRACGERLVWVPES</sequence>
<dbReference type="EMBL" id="MVBK01000082">
    <property type="protein sequence ID" value="OOG22939.1"/>
    <property type="molecule type" value="Genomic_DNA"/>
</dbReference>
<reference evidence="2 3" key="1">
    <citation type="submission" date="2017-02" db="EMBL/GenBank/DDBJ databases">
        <title>Genomic diversity within the haloalkaliphilic genus Thioalkalivibrio.</title>
        <authorList>
            <person name="Ahn A.-C."/>
            <person name="Meier-Kolthoff J."/>
            <person name="Overmars L."/>
            <person name="Richter M."/>
            <person name="Woyke T."/>
            <person name="Sorokin D.Y."/>
            <person name="Muyzer G."/>
        </authorList>
    </citation>
    <scope>NUCLEOTIDE SEQUENCE [LARGE SCALE GENOMIC DNA]</scope>
    <source>
        <strain evidence="2 3">ALJD</strain>
    </source>
</reference>
<evidence type="ECO:0000313" key="3">
    <source>
        <dbReference type="Proteomes" id="UP000189462"/>
    </source>
</evidence>
<evidence type="ECO:0000313" key="2">
    <source>
        <dbReference type="EMBL" id="OOG22939.1"/>
    </source>
</evidence>
<feature type="domain" description="SprT-like" evidence="1">
    <location>
        <begin position="29"/>
        <end position="184"/>
    </location>
</feature>
<dbReference type="GO" id="GO:0006950">
    <property type="term" value="P:response to stress"/>
    <property type="evidence" value="ECO:0007669"/>
    <property type="project" value="UniProtKB-ARBA"/>
</dbReference>
<comment type="caution">
    <text evidence="2">The sequence shown here is derived from an EMBL/GenBank/DDBJ whole genome shotgun (WGS) entry which is preliminary data.</text>
</comment>
<keyword evidence="3" id="KW-1185">Reference proteome</keyword>